<organism evidence="4 5">
    <name type="scientific">Streptomyces yanii</name>
    <dbReference type="NCBI Taxonomy" id="78510"/>
    <lineage>
        <taxon>Bacteria</taxon>
        <taxon>Bacillati</taxon>
        <taxon>Actinomycetota</taxon>
        <taxon>Actinomycetes</taxon>
        <taxon>Kitasatosporales</taxon>
        <taxon>Streptomycetaceae</taxon>
        <taxon>Streptomyces</taxon>
    </lineage>
</organism>
<feature type="compositionally biased region" description="Basic and acidic residues" evidence="1">
    <location>
        <begin position="868"/>
        <end position="879"/>
    </location>
</feature>
<feature type="region of interest" description="Disordered" evidence="1">
    <location>
        <begin position="952"/>
        <end position="990"/>
    </location>
</feature>
<sequence>MPHRARARRLAAAAICLALAAPVQAATAGAAHADSGALSLSTPEMTVQVDPDFPAVRQYTWTADGSILNGRTNGSDELVVNGRRYTPAVTSTVGDDAVDYTLRIAELDLTLQARLAVSGHVLTFSVTDIKESSAHQLRTLAIPDQGLVSARSDQPGAELADAQLSFTTAYNTETDIDKHTKITDAPVDSAPHGTTYAILSTDRLAASVETNSLDDQSRLLIRTAGTGEAKSTSVSSGTWTWRPDPVAGQDPKPTELPYAKVVLTGDRNDDGGVDWQDGAMAYREIMYRPLGADRTKDFVVSNIEYNTNSFASHPFTRVLDDIKKGSLLTDGLGQLVQLKGYQAEGHDNAHPDYGGHINEGAGGKKDLNFLVEQAKKYGAAIGVHINSTEAYPDAKSFRWDMTNGPDDPGWIYRDVSYHINRDKDVQSGAFGKRLDGLAKDVPGLSFVYNDVYFARGYNAYELARLQHRHGWMVHTEFEDFLDRDALWYHRSGQYEDNGVRSQIVRFIQNTDRDIWYRKDATLLKGLSNLSYGGWMGQTDLNAWQRKIFTNNLPTKFMQHFPITKWTDHRVDFTDGVYSTDATGAWQLFQGDTKLAEGDTVFLPWDPQRQTKIYHWNDKGGTTTWRLPPKWRNLDSVTLYQLTDTGRQDKKTLKVTDGQVSITADARTAYVLYRGEAARQKTAWGDGAIVKDGSFNSQTFDAWSREGDARIETSDKGWQFTRFGGSQAGRLTQTLRGLTPGTYAASAYVRVGGGRTATLGVSGYGGTPVGRSTDTSPAELKDPVNVWNGTRFQKMQVAFTIPKGRSTAVISLSGSAGGDGAAADFADVRVNPTKVSSKSAHHYFFEDFEAADRAWGPFVNSEGSGSDNPHSHRAERHQGYTRDTSSGDFSFKSFRIGPGDVWQTIPQTLEFKPGRTYRVGLKYQSDTAGQYRLQVRSGGAGEESRTLVDDALPATTHRPLDSWPAADDPRPAGWNDSAPPQDSAPSKDYGTVFSTGGAECGDPYLALTSTGGKGAVTVDDLLVDDLGPASRSTSGCPETGAVSLSVDDVKADAGRDVPVTATFTNHADVPATDVAVELAAPSGFTLQPTSPTTVKTIAPGKTLKVSYTLRVPAEAKPGSYHVSGEATSGYAGQRITALADQKITFHCRPGIRCEAEDAVLRGTTVETLARGQSGDSYVNYPSGSGSFIEWTVDAAEPGEYTLAVHYALQSGDRPLTLSVNGQEIRTDSYPVTGSWSKWSDAQAQVALRAGTNTVRLTSAKDDGPNIDYLTVTASATSTHG</sequence>
<dbReference type="Pfam" id="PF17974">
    <property type="entry name" value="GalBD_like"/>
    <property type="match status" value="1"/>
</dbReference>
<dbReference type="Pfam" id="PF21466">
    <property type="entry name" value="GH101_dom-5"/>
    <property type="match status" value="1"/>
</dbReference>
<comment type="caution">
    <text evidence="4">The sequence shown here is derived from an EMBL/GenBank/DDBJ whole genome shotgun (WGS) entry which is preliminary data.</text>
</comment>
<dbReference type="Gene3D" id="2.70.98.10">
    <property type="match status" value="1"/>
</dbReference>
<dbReference type="Pfam" id="PF18080">
    <property type="entry name" value="Gal_mutarotas_3"/>
    <property type="match status" value="1"/>
</dbReference>
<dbReference type="Pfam" id="PF03422">
    <property type="entry name" value="CBM_6"/>
    <property type="match status" value="1"/>
</dbReference>
<dbReference type="InterPro" id="IPR040633">
    <property type="entry name" value="Gal_mutarotas_3"/>
</dbReference>
<feature type="domain" description="CBM6" evidence="3">
    <location>
        <begin position="1150"/>
        <end position="1271"/>
    </location>
</feature>
<dbReference type="InterPro" id="IPR005084">
    <property type="entry name" value="CBM6"/>
</dbReference>
<dbReference type="InterPro" id="IPR035364">
    <property type="entry name" value="Beta_sandwich_GH101"/>
</dbReference>
<feature type="region of interest" description="Disordered" evidence="1">
    <location>
        <begin position="231"/>
        <end position="253"/>
    </location>
</feature>
<evidence type="ECO:0000259" key="3">
    <source>
        <dbReference type="PROSITE" id="PS51175"/>
    </source>
</evidence>
<dbReference type="Gene3D" id="2.60.120.260">
    <property type="entry name" value="Galactose-binding domain-like"/>
    <property type="match status" value="3"/>
</dbReference>
<accession>A0ABV5R309</accession>
<keyword evidence="5" id="KW-1185">Reference proteome</keyword>
<feature type="region of interest" description="Disordered" evidence="1">
    <location>
        <begin position="859"/>
        <end position="884"/>
    </location>
</feature>
<dbReference type="Pfam" id="PF10633">
    <property type="entry name" value="NPCBM_assoc"/>
    <property type="match status" value="1"/>
</dbReference>
<dbReference type="Gene3D" id="2.60.40.10">
    <property type="entry name" value="Immunoglobulins"/>
    <property type="match status" value="1"/>
</dbReference>
<dbReference type="Pfam" id="PF17451">
    <property type="entry name" value="Glyco_hyd_101C"/>
    <property type="match status" value="1"/>
</dbReference>
<dbReference type="InterPro" id="IPR014718">
    <property type="entry name" value="GH-type_carb-bd"/>
</dbReference>
<keyword evidence="2" id="KW-0732">Signal</keyword>
<dbReference type="EMBL" id="JBHMCG010000036">
    <property type="protein sequence ID" value="MFB9572232.1"/>
    <property type="molecule type" value="Genomic_DNA"/>
</dbReference>
<dbReference type="SUPFAM" id="SSF49785">
    <property type="entry name" value="Galactose-binding domain-like"/>
    <property type="match status" value="1"/>
</dbReference>
<feature type="signal peptide" evidence="2">
    <location>
        <begin position="1"/>
        <end position="25"/>
    </location>
</feature>
<dbReference type="InterPro" id="IPR025706">
    <property type="entry name" value="Endoa_GalNAc"/>
</dbReference>
<dbReference type="InterPro" id="IPR040502">
    <property type="entry name" value="GH101_dom-6"/>
</dbReference>
<dbReference type="Gene3D" id="3.20.20.80">
    <property type="entry name" value="Glycosidases"/>
    <property type="match status" value="1"/>
</dbReference>
<feature type="chain" id="PRO_5047184080" evidence="2">
    <location>
        <begin position="26"/>
        <end position="1279"/>
    </location>
</feature>
<dbReference type="Gene3D" id="2.60.40.1180">
    <property type="entry name" value="Golgi alpha-mannosidase II"/>
    <property type="match status" value="1"/>
</dbReference>
<dbReference type="Proteomes" id="UP001589710">
    <property type="component" value="Unassembled WGS sequence"/>
</dbReference>
<evidence type="ECO:0000313" key="5">
    <source>
        <dbReference type="Proteomes" id="UP001589710"/>
    </source>
</evidence>
<protein>
    <submittedName>
        <fullName evidence="4">Endo-alpha-N-acetylgalactosaminidase family protein</fullName>
    </submittedName>
</protein>
<evidence type="ECO:0000256" key="2">
    <source>
        <dbReference type="SAM" id="SignalP"/>
    </source>
</evidence>
<dbReference type="Pfam" id="PF12905">
    <property type="entry name" value="Glyco_hydro_101"/>
    <property type="match status" value="1"/>
</dbReference>
<dbReference type="PROSITE" id="PS51175">
    <property type="entry name" value="CBM6"/>
    <property type="match status" value="1"/>
</dbReference>
<dbReference type="CDD" id="cd04082">
    <property type="entry name" value="CBM35_pectate_lyase-like"/>
    <property type="match status" value="1"/>
</dbReference>
<dbReference type="InterPro" id="IPR018905">
    <property type="entry name" value="A-galactase_NEW3"/>
</dbReference>
<dbReference type="RefSeq" id="WP_345519026.1">
    <property type="nucleotide sequence ID" value="NZ_BAAAXD010000051.1"/>
</dbReference>
<proteinExistence type="predicted"/>
<reference evidence="4 5" key="1">
    <citation type="submission" date="2024-09" db="EMBL/GenBank/DDBJ databases">
        <authorList>
            <person name="Sun Q."/>
            <person name="Mori K."/>
        </authorList>
    </citation>
    <scope>NUCLEOTIDE SEQUENCE [LARGE SCALE GENOMIC DNA]</scope>
    <source>
        <strain evidence="4 5">JCM 3331</strain>
    </source>
</reference>
<gene>
    <name evidence="4" type="ORF">ACFFTL_07820</name>
</gene>
<evidence type="ECO:0000256" key="1">
    <source>
        <dbReference type="SAM" id="MobiDB-lite"/>
    </source>
</evidence>
<dbReference type="InterPro" id="IPR013783">
    <property type="entry name" value="Ig-like_fold"/>
</dbReference>
<evidence type="ECO:0000313" key="4">
    <source>
        <dbReference type="EMBL" id="MFB9572232.1"/>
    </source>
</evidence>
<dbReference type="InterPro" id="IPR049314">
    <property type="entry name" value="GH101_dom-5"/>
</dbReference>
<dbReference type="InterPro" id="IPR013780">
    <property type="entry name" value="Glyco_hydro_b"/>
</dbReference>
<dbReference type="InterPro" id="IPR008979">
    <property type="entry name" value="Galactose-bd-like_sf"/>
</dbReference>
<name>A0ABV5R309_9ACTN</name>